<evidence type="ECO:0000256" key="1">
    <source>
        <dbReference type="SAM" id="MobiDB-lite"/>
    </source>
</evidence>
<dbReference type="EMBL" id="JAGGMR010000001">
    <property type="protein sequence ID" value="MBP2189348.1"/>
    <property type="molecule type" value="Genomic_DNA"/>
</dbReference>
<reference evidence="2 3" key="1">
    <citation type="submission" date="2021-03" db="EMBL/GenBank/DDBJ databases">
        <title>Sequencing the genomes of 1000 actinobacteria strains.</title>
        <authorList>
            <person name="Klenk H.-P."/>
        </authorList>
    </citation>
    <scope>NUCLEOTIDE SEQUENCE [LARGE SCALE GENOMIC DNA]</scope>
    <source>
        <strain evidence="2 3">DSM 45516</strain>
    </source>
</reference>
<accession>A0ABS4QCD5</accession>
<organism evidence="2 3">
    <name type="scientific">Nocardia goodfellowii</name>
    <dbReference type="NCBI Taxonomy" id="882446"/>
    <lineage>
        <taxon>Bacteria</taxon>
        <taxon>Bacillati</taxon>
        <taxon>Actinomycetota</taxon>
        <taxon>Actinomycetes</taxon>
        <taxon>Mycobacteriales</taxon>
        <taxon>Nocardiaceae</taxon>
        <taxon>Nocardia</taxon>
    </lineage>
</organism>
<feature type="compositionally biased region" description="Basic and acidic residues" evidence="1">
    <location>
        <begin position="94"/>
        <end position="107"/>
    </location>
</feature>
<dbReference type="RefSeq" id="WP_209887893.1">
    <property type="nucleotide sequence ID" value="NZ_JAGGMR010000001.1"/>
</dbReference>
<keyword evidence="3" id="KW-1185">Reference proteome</keyword>
<evidence type="ECO:0000313" key="3">
    <source>
        <dbReference type="Proteomes" id="UP001519325"/>
    </source>
</evidence>
<name>A0ABS4QCD5_9NOCA</name>
<gene>
    <name evidence="2" type="ORF">BJ987_002249</name>
</gene>
<feature type="region of interest" description="Disordered" evidence="1">
    <location>
        <begin position="69"/>
        <end position="107"/>
    </location>
</feature>
<comment type="caution">
    <text evidence="2">The sequence shown here is derived from an EMBL/GenBank/DDBJ whole genome shotgun (WGS) entry which is preliminary data.</text>
</comment>
<sequence length="107" mass="11984">MSQRPRFTPEDGAHVVQRPQFVPLSDGSVHAFYPGEDWSVCGKDHAEAVSLLIKGSAQRMQDPDYLAAHRERTRRHQNGDVTPGFELWTEAADEAGHRHDQPPRAGD</sequence>
<proteinExistence type="predicted"/>
<protein>
    <submittedName>
        <fullName evidence="2">Uncharacterized protein</fullName>
    </submittedName>
</protein>
<dbReference type="Proteomes" id="UP001519325">
    <property type="component" value="Unassembled WGS sequence"/>
</dbReference>
<evidence type="ECO:0000313" key="2">
    <source>
        <dbReference type="EMBL" id="MBP2189348.1"/>
    </source>
</evidence>